<dbReference type="CDD" id="cd01412">
    <property type="entry name" value="SIRT5_Af1_CobB"/>
    <property type="match status" value="1"/>
</dbReference>
<evidence type="ECO:0000313" key="6">
    <source>
        <dbReference type="EMBL" id="EKA60561.1"/>
    </source>
</evidence>
<dbReference type="EMBL" id="PIPF01000002">
    <property type="protein sequence ID" value="RWU85014.1"/>
    <property type="molecule type" value="Genomic_DNA"/>
</dbReference>
<dbReference type="EMBL" id="ALWX01000053">
    <property type="protein sequence ID" value="EKA60561.1"/>
    <property type="molecule type" value="Genomic_DNA"/>
</dbReference>
<dbReference type="GO" id="GO:0017136">
    <property type="term" value="F:histone deacetylase activity, NAD-dependent"/>
    <property type="evidence" value="ECO:0007669"/>
    <property type="project" value="TreeGrafter"/>
</dbReference>
<feature type="active site" description="Proton acceptor" evidence="3 4">
    <location>
        <position position="126"/>
    </location>
</feature>
<dbReference type="InterPro" id="IPR026590">
    <property type="entry name" value="Ssirtuin_cat_dom"/>
</dbReference>
<dbReference type="PROSITE" id="PS50305">
    <property type="entry name" value="SIRTUIN"/>
    <property type="match status" value="1"/>
</dbReference>
<keyword evidence="2 3" id="KW-0520">NAD</keyword>
<feature type="domain" description="Deacetylase sirtuin-type" evidence="5">
    <location>
        <begin position="5"/>
        <end position="259"/>
    </location>
</feature>
<dbReference type="Gene3D" id="3.30.1600.10">
    <property type="entry name" value="SIR2/SIRT2 'Small Domain"/>
    <property type="match status" value="1"/>
</dbReference>
<dbReference type="eggNOG" id="COG0846">
    <property type="taxonomic scope" value="Bacteria"/>
</dbReference>
<dbReference type="InterPro" id="IPR026591">
    <property type="entry name" value="Sirtuin_cat_small_dom_sf"/>
</dbReference>
<comment type="catalytic activity">
    <reaction evidence="3">
        <text>N(6)-succinyl-L-lysyl-[protein] + NAD(+) + H2O = 2''-O-succinyl-ADP-D-ribose + nicotinamide + L-lysyl-[protein]</text>
        <dbReference type="Rhea" id="RHEA:47668"/>
        <dbReference type="Rhea" id="RHEA-COMP:9752"/>
        <dbReference type="Rhea" id="RHEA-COMP:11877"/>
        <dbReference type="ChEBI" id="CHEBI:15377"/>
        <dbReference type="ChEBI" id="CHEBI:17154"/>
        <dbReference type="ChEBI" id="CHEBI:29969"/>
        <dbReference type="ChEBI" id="CHEBI:57540"/>
        <dbReference type="ChEBI" id="CHEBI:87830"/>
        <dbReference type="ChEBI" id="CHEBI:87832"/>
    </reaction>
</comment>
<feature type="binding site" evidence="3 4">
    <location>
        <position position="134"/>
    </location>
    <ligand>
        <name>Zn(2+)</name>
        <dbReference type="ChEBI" id="CHEBI:29105"/>
    </ligand>
</feature>
<reference evidence="7 9" key="1">
    <citation type="journal article" date="2009" name="Int. J. Syst. Evol. Microbiol.">
        <title>Janibacter hoylei sp. nov., Bacillus isronensis sp. nov. and Bacillus aryabhattai sp. nov., isolated from cryotubes used for collecting air from the upper atmosphere.</title>
        <authorList>
            <person name="Shivaji S."/>
            <person name="Chaturvedi P."/>
            <person name="Begum Z."/>
            <person name="Pindi P.K."/>
            <person name="Manorama R."/>
            <person name="Padmanaban D.A."/>
            <person name="Shouche Y.S."/>
            <person name="Pawar S."/>
            <person name="Vaishampayan P."/>
            <person name="Dutt C.B."/>
            <person name="Datta G.N."/>
            <person name="Manchanda R.K."/>
            <person name="Rao U.R."/>
            <person name="Bhargava P.M."/>
            <person name="Narlikar J.V."/>
        </authorList>
    </citation>
    <scope>NUCLEOTIDE SEQUENCE [LARGE SCALE GENOMIC DNA]</scope>
    <source>
        <strain evidence="7 9">PVAS-1</strain>
    </source>
</reference>
<dbReference type="Gene3D" id="3.40.50.1220">
    <property type="entry name" value="TPP-binding domain"/>
    <property type="match status" value="1"/>
</dbReference>
<dbReference type="InterPro" id="IPR003000">
    <property type="entry name" value="Sirtuin"/>
</dbReference>
<dbReference type="PANTHER" id="PTHR11085:SF10">
    <property type="entry name" value="NAD-DEPENDENT PROTEIN DEACYLASE SIRTUIN-5, MITOCHONDRIAL-RELATED"/>
    <property type="match status" value="1"/>
</dbReference>
<comment type="domain">
    <text evidence="3">2 residues (Tyr-75 and Arg-78) present in a large hydrophobic pocket are probably involved in substrate specificity. They are important for desuccinylation activity, but dispensable for deacetylation activity.</text>
</comment>
<dbReference type="RefSeq" id="WP_007928481.1">
    <property type="nucleotide sequence ID" value="NZ_ALWX01000053.1"/>
</dbReference>
<evidence type="ECO:0000256" key="2">
    <source>
        <dbReference type="ARBA" id="ARBA00023027"/>
    </source>
</evidence>
<keyword evidence="3" id="KW-0963">Cytoplasm</keyword>
<comment type="caution">
    <text evidence="6">The sequence shown here is derived from an EMBL/GenBank/DDBJ whole genome shotgun (WGS) entry which is preliminary data.</text>
</comment>
<dbReference type="GO" id="GO:0005737">
    <property type="term" value="C:cytoplasm"/>
    <property type="evidence" value="ECO:0007669"/>
    <property type="project" value="UniProtKB-SubCell"/>
</dbReference>
<keyword evidence="9" id="KW-1185">Reference proteome</keyword>
<dbReference type="Proteomes" id="UP000004474">
    <property type="component" value="Unassembled WGS sequence"/>
</dbReference>
<feature type="binding site" evidence="3">
    <location>
        <position position="75"/>
    </location>
    <ligand>
        <name>substrate</name>
    </ligand>
</feature>
<feature type="binding site" evidence="3">
    <location>
        <begin position="108"/>
        <end position="111"/>
    </location>
    <ligand>
        <name>NAD(+)</name>
        <dbReference type="ChEBI" id="CHEBI:57540"/>
    </ligand>
</feature>
<dbReference type="InterPro" id="IPR050134">
    <property type="entry name" value="NAD-dep_sirtuin_deacylases"/>
</dbReference>
<dbReference type="GO" id="GO:0070403">
    <property type="term" value="F:NAD+ binding"/>
    <property type="evidence" value="ECO:0007669"/>
    <property type="project" value="UniProtKB-UniRule"/>
</dbReference>
<dbReference type="Proteomes" id="UP000288711">
    <property type="component" value="Unassembled WGS sequence"/>
</dbReference>
<proteinExistence type="inferred from homology"/>
<accession>K1E0L3</accession>
<feature type="binding site" evidence="3">
    <location>
        <begin position="229"/>
        <end position="231"/>
    </location>
    <ligand>
        <name>NAD(+)</name>
        <dbReference type="ChEBI" id="CHEBI:57540"/>
    </ligand>
</feature>
<evidence type="ECO:0000259" key="5">
    <source>
        <dbReference type="PROSITE" id="PS50305"/>
    </source>
</evidence>
<keyword evidence="1" id="KW-0808">Transferase</keyword>
<evidence type="ECO:0000256" key="3">
    <source>
        <dbReference type="HAMAP-Rule" id="MF_01121"/>
    </source>
</evidence>
<organism evidence="6 8">
    <name type="scientific">Janibacter hoylei PVAS-1</name>
    <dbReference type="NCBI Taxonomy" id="1210046"/>
    <lineage>
        <taxon>Bacteria</taxon>
        <taxon>Bacillati</taxon>
        <taxon>Actinomycetota</taxon>
        <taxon>Actinomycetes</taxon>
        <taxon>Micrococcales</taxon>
        <taxon>Intrasporangiaceae</taxon>
        <taxon>Janibacter</taxon>
    </lineage>
</organism>
<dbReference type="EC" id="2.3.1.286" evidence="3"/>
<feature type="binding site" evidence="3 4">
    <location>
        <position position="137"/>
    </location>
    <ligand>
        <name>Zn(2+)</name>
        <dbReference type="ChEBI" id="CHEBI:29105"/>
    </ligand>
</feature>
<comment type="caution">
    <text evidence="3">Lacks conserved residue(s) required for the propagation of feature annotation.</text>
</comment>
<evidence type="ECO:0000313" key="7">
    <source>
        <dbReference type="EMBL" id="RWU85014.1"/>
    </source>
</evidence>
<dbReference type="NCBIfam" id="NF001753">
    <property type="entry name" value="PRK00481.1-3"/>
    <property type="match status" value="1"/>
</dbReference>
<protein>
    <recommendedName>
        <fullName evidence="3">NAD-dependent protein deacylase</fullName>
        <ecNumber evidence="3">2.3.1.286</ecNumber>
    </recommendedName>
    <alternativeName>
        <fullName evidence="3">Regulatory protein SIR2 homolog</fullName>
    </alternativeName>
</protein>
<sequence length="259" mass="27555">MTETTETDLVVPDAVVDAVRGARRVLVLSGAGMSAESGVPTFRDAQTGLWEEFDASELATAEAFRLDPPFVWAWYAWRMQLVRGVEPNPGHRALAELAGRREVTIATQNVDDLHERAGSTVAAHLHGSLFELRCSDCDTPYTGDVDLPTEPTERIDPPTCPECEGDVRPGVVWFGEVLPDDAVAATEAAIDALEPGDVALVIGTSGIVYPAAGYPAMARAEGATVIEVNPGETEISDMCHLVVRGTAAHVLPQLVAAAR</sequence>
<name>K1E0L3_9MICO</name>
<feature type="binding site" evidence="3 4">
    <location>
        <position position="160"/>
    </location>
    <ligand>
        <name>Zn(2+)</name>
        <dbReference type="ChEBI" id="CHEBI:29105"/>
    </ligand>
</feature>
<gene>
    <name evidence="3" type="primary">cobB</name>
    <name evidence="6" type="ORF">B277_12191</name>
    <name evidence="7" type="ORF">CWN80_02320</name>
</gene>
<comment type="function">
    <text evidence="3">NAD-dependent lysine deacetylase and desuccinylase that specifically removes acetyl and succinyl groups on target proteins. Modulates the activities of several proteins which are inactive in their acylated form.</text>
</comment>
<dbReference type="GO" id="GO:0036055">
    <property type="term" value="F:protein-succinyllysine desuccinylase activity"/>
    <property type="evidence" value="ECO:0007669"/>
    <property type="project" value="UniProtKB-UniRule"/>
</dbReference>
<dbReference type="Pfam" id="PF02146">
    <property type="entry name" value="SIR2"/>
    <property type="match status" value="1"/>
</dbReference>
<comment type="catalytic activity">
    <reaction evidence="3">
        <text>N(6)-acetyl-L-lysyl-[protein] + NAD(+) + H2O = 2''-O-acetyl-ADP-D-ribose + nicotinamide + L-lysyl-[protein]</text>
        <dbReference type="Rhea" id="RHEA:43636"/>
        <dbReference type="Rhea" id="RHEA-COMP:9752"/>
        <dbReference type="Rhea" id="RHEA-COMP:10731"/>
        <dbReference type="ChEBI" id="CHEBI:15377"/>
        <dbReference type="ChEBI" id="CHEBI:17154"/>
        <dbReference type="ChEBI" id="CHEBI:29969"/>
        <dbReference type="ChEBI" id="CHEBI:57540"/>
        <dbReference type="ChEBI" id="CHEBI:61930"/>
        <dbReference type="ChEBI" id="CHEBI:83767"/>
        <dbReference type="EC" id="2.3.1.286"/>
    </reaction>
</comment>
<dbReference type="HAMAP" id="MF_01121">
    <property type="entry name" value="Sirtuin_ClassIII"/>
    <property type="match status" value="1"/>
</dbReference>
<comment type="similarity">
    <text evidence="3">Belongs to the sirtuin family. Class III subfamily.</text>
</comment>
<evidence type="ECO:0000256" key="1">
    <source>
        <dbReference type="ARBA" id="ARBA00022679"/>
    </source>
</evidence>
<evidence type="ECO:0000313" key="8">
    <source>
        <dbReference type="Proteomes" id="UP000004474"/>
    </source>
</evidence>
<dbReference type="PATRIC" id="fig|1210046.3.peg.2342"/>
<dbReference type="PANTHER" id="PTHR11085">
    <property type="entry name" value="NAD-DEPENDENT PROTEIN DEACYLASE SIRTUIN-5, MITOCHONDRIAL-RELATED"/>
    <property type="match status" value="1"/>
</dbReference>
<dbReference type="AlphaFoldDB" id="K1E0L3"/>
<reference evidence="6 8" key="2">
    <citation type="journal article" date="2012" name="J. Bacteriol.">
        <title>Genome Sequence of Janibacter hoylei MTCC8307, Isolated from the Stratospheric Air.</title>
        <authorList>
            <person name="Pawar S.P."/>
            <person name="Dhotre D.P."/>
            <person name="Shetty S.A."/>
            <person name="Chowdhury S.P."/>
            <person name="Chaudhari B.L."/>
            <person name="Shouche Y.S."/>
        </authorList>
    </citation>
    <scope>NUCLEOTIDE SEQUENCE [LARGE SCALE GENOMIC DNA]</scope>
    <source>
        <strain evidence="6 8">PVAS-1</strain>
    </source>
</reference>
<keyword evidence="3 4" id="KW-0479">Metal-binding</keyword>
<feature type="binding site" evidence="3">
    <location>
        <begin position="203"/>
        <end position="205"/>
    </location>
    <ligand>
        <name>NAD(+)</name>
        <dbReference type="ChEBI" id="CHEBI:57540"/>
    </ligand>
</feature>
<dbReference type="InterPro" id="IPR029035">
    <property type="entry name" value="DHS-like_NAD/FAD-binding_dom"/>
</dbReference>
<comment type="subcellular location">
    <subcellularLocation>
        <location evidence="3">Cytoplasm</location>
    </subcellularLocation>
</comment>
<dbReference type="SUPFAM" id="SSF52467">
    <property type="entry name" value="DHS-like NAD/FAD-binding domain"/>
    <property type="match status" value="1"/>
</dbReference>
<dbReference type="STRING" id="1210046.B277_12191"/>
<dbReference type="InterPro" id="IPR027546">
    <property type="entry name" value="Sirtuin_class_III"/>
</dbReference>
<feature type="binding site" evidence="3">
    <location>
        <position position="247"/>
    </location>
    <ligand>
        <name>NAD(+)</name>
        <dbReference type="ChEBI" id="CHEBI:57540"/>
    </ligand>
</feature>
<comment type="cofactor">
    <cofactor evidence="3">
        <name>Zn(2+)</name>
        <dbReference type="ChEBI" id="CHEBI:29105"/>
    </cofactor>
    <text evidence="3">Binds 1 zinc ion per subunit.</text>
</comment>
<reference evidence="7" key="3">
    <citation type="submission" date="2017-11" db="EMBL/GenBank/DDBJ databases">
        <authorList>
            <person name="Seuylemezian A."/>
            <person name="Cooper K."/>
            <person name="Vaishampayan P."/>
        </authorList>
    </citation>
    <scope>NUCLEOTIDE SEQUENCE</scope>
    <source>
        <strain evidence="7">PVAS-1</strain>
    </source>
</reference>
<evidence type="ECO:0000256" key="4">
    <source>
        <dbReference type="PROSITE-ProRule" id="PRU00236"/>
    </source>
</evidence>
<keyword evidence="3 4" id="KW-0862">Zinc</keyword>
<dbReference type="GO" id="GO:0008270">
    <property type="term" value="F:zinc ion binding"/>
    <property type="evidence" value="ECO:0007669"/>
    <property type="project" value="UniProtKB-UniRule"/>
</dbReference>
<dbReference type="OrthoDB" id="9800582at2"/>
<feature type="binding site" evidence="3">
    <location>
        <position position="78"/>
    </location>
    <ligand>
        <name>substrate</name>
    </ligand>
</feature>
<dbReference type="GO" id="GO:0036054">
    <property type="term" value="F:protein-malonyllysine demalonylase activity"/>
    <property type="evidence" value="ECO:0007669"/>
    <property type="project" value="InterPro"/>
</dbReference>
<feature type="binding site" evidence="3 4">
    <location>
        <position position="163"/>
    </location>
    <ligand>
        <name>Zn(2+)</name>
        <dbReference type="ChEBI" id="CHEBI:29105"/>
    </ligand>
</feature>
<evidence type="ECO:0000313" key="9">
    <source>
        <dbReference type="Proteomes" id="UP000288711"/>
    </source>
</evidence>